<dbReference type="PANTHER" id="PTHR30461">
    <property type="entry name" value="DNA-INVERTASE FROM LAMBDOID PROPHAGE"/>
    <property type="match status" value="1"/>
</dbReference>
<dbReference type="InterPro" id="IPR038109">
    <property type="entry name" value="DNA_bind_recomb_sf"/>
</dbReference>
<dbReference type="AlphaFoldDB" id="A0A3E5GVU2"/>
<dbReference type="Proteomes" id="UP000261055">
    <property type="component" value="Unassembled WGS sequence"/>
</dbReference>
<dbReference type="Gene3D" id="3.90.1750.20">
    <property type="entry name" value="Putative Large Serine Recombinase, Chain B, Domain 2"/>
    <property type="match status" value="1"/>
</dbReference>
<organism evidence="3 4">
    <name type="scientific">Dorea formicigenerans</name>
    <dbReference type="NCBI Taxonomy" id="39486"/>
    <lineage>
        <taxon>Bacteria</taxon>
        <taxon>Bacillati</taxon>
        <taxon>Bacillota</taxon>
        <taxon>Clostridia</taxon>
        <taxon>Lachnospirales</taxon>
        <taxon>Lachnospiraceae</taxon>
        <taxon>Dorea</taxon>
    </lineage>
</organism>
<gene>
    <name evidence="3" type="ORF">DXB12_02855</name>
</gene>
<dbReference type="Pfam" id="PF00239">
    <property type="entry name" value="Resolvase"/>
    <property type="match status" value="1"/>
</dbReference>
<name>A0A3E5GVU2_9FIRM</name>
<dbReference type="InterPro" id="IPR006119">
    <property type="entry name" value="Resolv_N"/>
</dbReference>
<sequence>MARKSRKNSSQPESAAQIGQMSYVTAIYARLSVENSGKQDEGASLQNQIDVCKEYVAGCPYLRLAEVYADNGKTGTVFDRPAWNRLMDDVRSGKVEAIVVRDLSRFGRDYIEVGNYLEKIFPALGTRFISVKENFDNFTCGSSMESLSVSLQNLINALYSRDISRKVSTALLAQQQNGTFQSRNPPYGYMWNEDKSAYVIDEAAAPYVRNIFRWKMEGVSVNSMIHRLEEAGAVHPELRKRENGSRHGNQVGKGWAKSTINSILENPVYLGHTIHGRMRTAIYKGVKKHKEDPENWIWYENTHPAIICQEDFDTVQHILAEASRIRQEKMKQSAIIREQMIDFFDQKIFCADCKKRMYFRRHRIDKKGPEEWMGSYECSTYTSRHHEHCTKHYIRQNVLNEKVLTVIQDQLRVALNYERLLSILKGSKEESNLKEKYNAAVSSISLKLNALNQKRSKLYESYVEGILNEEEYSFAKKTYEKEHERLSQLMDEAVQRRTKFLDSISPDNKWMAMMKAATGTTELTQKLVNTMIEKVLIYENGAVEVVFYYDDVYQEMCQSILEMQKKQEAIS</sequence>
<dbReference type="InterPro" id="IPR050639">
    <property type="entry name" value="SSR_resolvase"/>
</dbReference>
<feature type="domain" description="Recombinase" evidence="2">
    <location>
        <begin position="186"/>
        <end position="325"/>
    </location>
</feature>
<dbReference type="GO" id="GO:0000150">
    <property type="term" value="F:DNA strand exchange activity"/>
    <property type="evidence" value="ECO:0007669"/>
    <property type="project" value="InterPro"/>
</dbReference>
<dbReference type="RefSeq" id="WP_009259819.1">
    <property type="nucleotide sequence ID" value="NZ_QSVQ01000002.1"/>
</dbReference>
<dbReference type="PROSITE" id="PS51736">
    <property type="entry name" value="RECOMBINASES_3"/>
    <property type="match status" value="1"/>
</dbReference>
<evidence type="ECO:0000259" key="2">
    <source>
        <dbReference type="PROSITE" id="PS51737"/>
    </source>
</evidence>
<proteinExistence type="predicted"/>
<evidence type="ECO:0000313" key="4">
    <source>
        <dbReference type="Proteomes" id="UP000261055"/>
    </source>
</evidence>
<evidence type="ECO:0000313" key="3">
    <source>
        <dbReference type="EMBL" id="RGO54055.1"/>
    </source>
</evidence>
<dbReference type="GO" id="GO:0003677">
    <property type="term" value="F:DNA binding"/>
    <property type="evidence" value="ECO:0007669"/>
    <property type="project" value="InterPro"/>
</dbReference>
<dbReference type="InterPro" id="IPR036162">
    <property type="entry name" value="Resolvase-like_N_sf"/>
</dbReference>
<dbReference type="InterPro" id="IPR025827">
    <property type="entry name" value="Zn_ribbon_recom_dom"/>
</dbReference>
<protein>
    <submittedName>
        <fullName evidence="3">DUF4368 domain-containing protein</fullName>
    </submittedName>
</protein>
<dbReference type="InterPro" id="IPR011109">
    <property type="entry name" value="DNA_bind_recombinase_dom"/>
</dbReference>
<dbReference type="Pfam" id="PF13408">
    <property type="entry name" value="Zn_ribbon_recom"/>
    <property type="match status" value="1"/>
</dbReference>
<dbReference type="PROSITE" id="PS51737">
    <property type="entry name" value="RECOMBINASE_DNA_BIND"/>
    <property type="match status" value="1"/>
</dbReference>
<dbReference type="Gene3D" id="3.40.50.1390">
    <property type="entry name" value="Resolvase, N-terminal catalytic domain"/>
    <property type="match status" value="1"/>
</dbReference>
<evidence type="ECO:0000259" key="1">
    <source>
        <dbReference type="PROSITE" id="PS51736"/>
    </source>
</evidence>
<reference evidence="3 4" key="1">
    <citation type="submission" date="2018-08" db="EMBL/GenBank/DDBJ databases">
        <title>A genome reference for cultivated species of the human gut microbiota.</title>
        <authorList>
            <person name="Zou Y."/>
            <person name="Xue W."/>
            <person name="Luo G."/>
        </authorList>
    </citation>
    <scope>NUCLEOTIDE SEQUENCE [LARGE SCALE GENOMIC DNA]</scope>
    <source>
        <strain evidence="3 4">OM02-12</strain>
    </source>
</reference>
<feature type="domain" description="Resolvase/invertase-type recombinase catalytic" evidence="1">
    <location>
        <begin position="24"/>
        <end position="178"/>
    </location>
</feature>
<dbReference type="SMART" id="SM00857">
    <property type="entry name" value="Resolvase"/>
    <property type="match status" value="1"/>
</dbReference>
<dbReference type="SUPFAM" id="SSF53041">
    <property type="entry name" value="Resolvase-like"/>
    <property type="match status" value="1"/>
</dbReference>
<keyword evidence="4" id="KW-1185">Reference proteome</keyword>
<accession>A0A3E5GVU2</accession>
<dbReference type="Pfam" id="PF07508">
    <property type="entry name" value="Recombinase"/>
    <property type="match status" value="1"/>
</dbReference>
<dbReference type="EMBL" id="QSVQ01000002">
    <property type="protein sequence ID" value="RGO54055.1"/>
    <property type="molecule type" value="Genomic_DNA"/>
</dbReference>
<comment type="caution">
    <text evidence="3">The sequence shown here is derived from an EMBL/GenBank/DDBJ whole genome shotgun (WGS) entry which is preliminary data.</text>
</comment>
<dbReference type="PANTHER" id="PTHR30461:SF23">
    <property type="entry name" value="DNA RECOMBINASE-RELATED"/>
    <property type="match status" value="1"/>
</dbReference>